<keyword evidence="2" id="KW-0378">Hydrolase</keyword>
<keyword evidence="3" id="KW-1185">Reference proteome</keyword>
<feature type="compositionally biased region" description="Polar residues" evidence="1">
    <location>
        <begin position="33"/>
        <end position="44"/>
    </location>
</feature>
<keyword evidence="2" id="KW-0121">Carboxypeptidase</keyword>
<comment type="caution">
    <text evidence="2">The sequence shown here is derived from an EMBL/GenBank/DDBJ whole genome shotgun (WGS) entry which is preliminary data.</text>
</comment>
<evidence type="ECO:0000313" key="3">
    <source>
        <dbReference type="Proteomes" id="UP001623349"/>
    </source>
</evidence>
<evidence type="ECO:0000256" key="1">
    <source>
        <dbReference type="SAM" id="MobiDB-lite"/>
    </source>
</evidence>
<feature type="region of interest" description="Disordered" evidence="1">
    <location>
        <begin position="1"/>
        <end position="74"/>
    </location>
</feature>
<feature type="compositionally biased region" description="Acidic residues" evidence="1">
    <location>
        <begin position="19"/>
        <end position="31"/>
    </location>
</feature>
<accession>A0ABQ0EZE1</accession>
<name>A0ABQ0EZE1_APOSI</name>
<sequence length="74" mass="8270">MCSSSSSSSSSSSNRTSEVDDEPPCMEEIDYSADSSSDSEQNFTELDRQIQECAFNKDEEEEKEEGTGWRKSDP</sequence>
<feature type="compositionally biased region" description="Basic and acidic residues" evidence="1">
    <location>
        <begin position="65"/>
        <end position="74"/>
    </location>
</feature>
<protein>
    <submittedName>
        <fullName evidence="2">Cytosolic carboxypeptidase 4</fullName>
    </submittedName>
</protein>
<proteinExistence type="predicted"/>
<dbReference type="EMBL" id="BAAFST010000007">
    <property type="protein sequence ID" value="GAB1292220.1"/>
    <property type="molecule type" value="Genomic_DNA"/>
</dbReference>
<keyword evidence="2" id="KW-0645">Protease</keyword>
<organism evidence="2 3">
    <name type="scientific">Apodemus speciosus</name>
    <name type="common">Large Japanese field mouse</name>
    <dbReference type="NCBI Taxonomy" id="105296"/>
    <lineage>
        <taxon>Eukaryota</taxon>
        <taxon>Metazoa</taxon>
        <taxon>Chordata</taxon>
        <taxon>Craniata</taxon>
        <taxon>Vertebrata</taxon>
        <taxon>Euteleostomi</taxon>
        <taxon>Mammalia</taxon>
        <taxon>Eutheria</taxon>
        <taxon>Euarchontoglires</taxon>
        <taxon>Glires</taxon>
        <taxon>Rodentia</taxon>
        <taxon>Myomorpha</taxon>
        <taxon>Muroidea</taxon>
        <taxon>Muridae</taxon>
        <taxon>Murinae</taxon>
        <taxon>Apodemus</taxon>
    </lineage>
</organism>
<feature type="compositionally biased region" description="Low complexity" evidence="1">
    <location>
        <begin position="1"/>
        <end position="13"/>
    </location>
</feature>
<gene>
    <name evidence="2" type="ORF">APTSU1_000745100</name>
</gene>
<reference evidence="2 3" key="1">
    <citation type="submission" date="2024-08" db="EMBL/GenBank/DDBJ databases">
        <title>The draft genome of Apodemus speciosus.</title>
        <authorList>
            <person name="Nabeshima K."/>
            <person name="Suzuki S."/>
            <person name="Onuma M."/>
        </authorList>
    </citation>
    <scope>NUCLEOTIDE SEQUENCE [LARGE SCALE GENOMIC DNA]</scope>
    <source>
        <strain evidence="2">IB14-021</strain>
    </source>
</reference>
<dbReference type="Proteomes" id="UP001623349">
    <property type="component" value="Unassembled WGS sequence"/>
</dbReference>
<dbReference type="GO" id="GO:0004180">
    <property type="term" value="F:carboxypeptidase activity"/>
    <property type="evidence" value="ECO:0007669"/>
    <property type="project" value="UniProtKB-KW"/>
</dbReference>
<evidence type="ECO:0000313" key="2">
    <source>
        <dbReference type="EMBL" id="GAB1292220.1"/>
    </source>
</evidence>